<dbReference type="GO" id="GO:0034599">
    <property type="term" value="P:cellular response to oxidative stress"/>
    <property type="evidence" value="ECO:0007669"/>
    <property type="project" value="TreeGrafter"/>
</dbReference>
<organism evidence="14 15">
    <name type="scientific">Sphingomonas lycopersici</name>
    <dbReference type="NCBI Taxonomy" id="2951807"/>
    <lineage>
        <taxon>Bacteria</taxon>
        <taxon>Pseudomonadati</taxon>
        <taxon>Pseudomonadota</taxon>
        <taxon>Alphaproteobacteria</taxon>
        <taxon>Sphingomonadales</taxon>
        <taxon>Sphingomonadaceae</taxon>
        <taxon>Sphingomonas</taxon>
    </lineage>
</organism>
<dbReference type="GO" id="GO:0008379">
    <property type="term" value="F:thioredoxin peroxidase activity"/>
    <property type="evidence" value="ECO:0007669"/>
    <property type="project" value="TreeGrafter"/>
</dbReference>
<proteinExistence type="inferred from homology"/>
<dbReference type="RefSeq" id="WP_265270987.1">
    <property type="nucleotide sequence ID" value="NZ_JANFAU010000011.1"/>
</dbReference>
<keyword evidence="5" id="KW-0560">Oxidoreductase</keyword>
<keyword evidence="12" id="KW-0732">Signal</keyword>
<comment type="function">
    <text evidence="1">Thiol-specific peroxidase that catalyzes the reduction of hydrogen peroxide and organic hydroperoxides to water and alcohols, respectively. Plays a role in cell protection against oxidative stress by detoxifying peroxides and as sensor of hydrogen peroxide-mediated signaling events.</text>
</comment>
<keyword evidence="7" id="KW-0676">Redox-active center</keyword>
<feature type="signal peptide" evidence="12">
    <location>
        <begin position="1"/>
        <end position="18"/>
    </location>
</feature>
<dbReference type="PANTHER" id="PTHR42801:SF4">
    <property type="entry name" value="AHPC_TSA FAMILY PROTEIN"/>
    <property type="match status" value="1"/>
</dbReference>
<evidence type="ECO:0000256" key="9">
    <source>
        <dbReference type="ARBA" id="ARBA00038489"/>
    </source>
</evidence>
<dbReference type="CDD" id="cd03017">
    <property type="entry name" value="PRX_BCP"/>
    <property type="match status" value="1"/>
</dbReference>
<evidence type="ECO:0000313" key="14">
    <source>
        <dbReference type="EMBL" id="MCW6537099.1"/>
    </source>
</evidence>
<dbReference type="Pfam" id="PF00578">
    <property type="entry name" value="AhpC-TSA"/>
    <property type="match status" value="1"/>
</dbReference>
<dbReference type="PROSITE" id="PS51352">
    <property type="entry name" value="THIOREDOXIN_2"/>
    <property type="match status" value="1"/>
</dbReference>
<dbReference type="InterPro" id="IPR036249">
    <property type="entry name" value="Thioredoxin-like_sf"/>
</dbReference>
<evidence type="ECO:0000256" key="10">
    <source>
        <dbReference type="ARBA" id="ARBA00042639"/>
    </source>
</evidence>
<dbReference type="InterPro" id="IPR013766">
    <property type="entry name" value="Thioredoxin_domain"/>
</dbReference>
<feature type="domain" description="Thioredoxin" evidence="13">
    <location>
        <begin position="20"/>
        <end position="175"/>
    </location>
</feature>
<evidence type="ECO:0000256" key="5">
    <source>
        <dbReference type="ARBA" id="ARBA00023002"/>
    </source>
</evidence>
<dbReference type="SUPFAM" id="SSF52833">
    <property type="entry name" value="Thioredoxin-like"/>
    <property type="match status" value="1"/>
</dbReference>
<comment type="catalytic activity">
    <reaction evidence="11">
        <text>a hydroperoxide + [thioredoxin]-dithiol = an alcohol + [thioredoxin]-disulfide + H2O</text>
        <dbReference type="Rhea" id="RHEA:62620"/>
        <dbReference type="Rhea" id="RHEA-COMP:10698"/>
        <dbReference type="Rhea" id="RHEA-COMP:10700"/>
        <dbReference type="ChEBI" id="CHEBI:15377"/>
        <dbReference type="ChEBI" id="CHEBI:29950"/>
        <dbReference type="ChEBI" id="CHEBI:30879"/>
        <dbReference type="ChEBI" id="CHEBI:35924"/>
        <dbReference type="ChEBI" id="CHEBI:50058"/>
        <dbReference type="EC" id="1.11.1.24"/>
    </reaction>
</comment>
<protein>
    <recommendedName>
        <fullName evidence="2">thioredoxin-dependent peroxiredoxin</fullName>
        <ecNumber evidence="2">1.11.1.24</ecNumber>
    </recommendedName>
    <alternativeName>
        <fullName evidence="8">Thioredoxin peroxidase</fullName>
    </alternativeName>
    <alternativeName>
        <fullName evidence="10">Thioredoxin-dependent peroxiredoxin Bcp</fullName>
    </alternativeName>
</protein>
<dbReference type="Gene3D" id="3.40.30.10">
    <property type="entry name" value="Glutaredoxin"/>
    <property type="match status" value="1"/>
</dbReference>
<feature type="chain" id="PRO_5041293552" description="thioredoxin-dependent peroxiredoxin" evidence="12">
    <location>
        <begin position="19"/>
        <end position="176"/>
    </location>
</feature>
<gene>
    <name evidence="14" type="ORF">NEE01_20155</name>
</gene>
<accession>A0AA41ZHL2</accession>
<evidence type="ECO:0000259" key="13">
    <source>
        <dbReference type="PROSITE" id="PS51352"/>
    </source>
</evidence>
<sequence length="176" mass="18643">MRLLPLFAALAIAAPVSAALAPGAKAPDFTTRGAMAGKVVKISLAEQLRHGPVVLYFFPAAFTPGCNAEARAFAESLESFRAAGATVIGMSADSVEDLQKFSSSECAGKFAVGSAGPRVVKDYDVALPRMMNGRNITNRTSYVIDRKGRVVFVHSDMNPKEHISSTLEAVRKLKAG</sequence>
<evidence type="ECO:0000256" key="12">
    <source>
        <dbReference type="SAM" id="SignalP"/>
    </source>
</evidence>
<evidence type="ECO:0000256" key="4">
    <source>
        <dbReference type="ARBA" id="ARBA00022862"/>
    </source>
</evidence>
<keyword evidence="15" id="KW-1185">Reference proteome</keyword>
<dbReference type="GO" id="GO:0045454">
    <property type="term" value="P:cell redox homeostasis"/>
    <property type="evidence" value="ECO:0007669"/>
    <property type="project" value="TreeGrafter"/>
</dbReference>
<dbReference type="EMBL" id="JANFAV010000018">
    <property type="protein sequence ID" value="MCW6537099.1"/>
    <property type="molecule type" value="Genomic_DNA"/>
</dbReference>
<evidence type="ECO:0000256" key="3">
    <source>
        <dbReference type="ARBA" id="ARBA00022559"/>
    </source>
</evidence>
<dbReference type="AlphaFoldDB" id="A0AA41ZHL2"/>
<comment type="caution">
    <text evidence="14">The sequence shown here is derived from an EMBL/GenBank/DDBJ whole genome shotgun (WGS) entry which is preliminary data.</text>
</comment>
<evidence type="ECO:0000313" key="15">
    <source>
        <dbReference type="Proteomes" id="UP001165565"/>
    </source>
</evidence>
<evidence type="ECO:0000256" key="7">
    <source>
        <dbReference type="ARBA" id="ARBA00023284"/>
    </source>
</evidence>
<keyword evidence="6" id="KW-1015">Disulfide bond</keyword>
<evidence type="ECO:0000256" key="8">
    <source>
        <dbReference type="ARBA" id="ARBA00032824"/>
    </source>
</evidence>
<name>A0AA41ZHL2_9SPHN</name>
<evidence type="ECO:0000256" key="6">
    <source>
        <dbReference type="ARBA" id="ARBA00023157"/>
    </source>
</evidence>
<dbReference type="InterPro" id="IPR000866">
    <property type="entry name" value="AhpC/TSA"/>
</dbReference>
<evidence type="ECO:0000256" key="1">
    <source>
        <dbReference type="ARBA" id="ARBA00003330"/>
    </source>
</evidence>
<dbReference type="Proteomes" id="UP001165565">
    <property type="component" value="Unassembled WGS sequence"/>
</dbReference>
<evidence type="ECO:0000256" key="2">
    <source>
        <dbReference type="ARBA" id="ARBA00013017"/>
    </source>
</evidence>
<keyword evidence="4" id="KW-0049">Antioxidant</keyword>
<dbReference type="InterPro" id="IPR050924">
    <property type="entry name" value="Peroxiredoxin_BCP/PrxQ"/>
</dbReference>
<dbReference type="PANTHER" id="PTHR42801">
    <property type="entry name" value="THIOREDOXIN-DEPENDENT PEROXIDE REDUCTASE"/>
    <property type="match status" value="1"/>
</dbReference>
<dbReference type="GO" id="GO:0005737">
    <property type="term" value="C:cytoplasm"/>
    <property type="evidence" value="ECO:0007669"/>
    <property type="project" value="TreeGrafter"/>
</dbReference>
<comment type="similarity">
    <text evidence="9">Belongs to the peroxiredoxin family. BCP/PrxQ subfamily.</text>
</comment>
<reference evidence="14" key="1">
    <citation type="submission" date="2022-06" db="EMBL/GenBank/DDBJ databases">
        <title>Sphingomonas sp. nov. isolated from rhizosphere soil of tomato.</title>
        <authorList>
            <person name="Dong H."/>
            <person name="Gao R."/>
        </authorList>
    </citation>
    <scope>NUCLEOTIDE SEQUENCE</scope>
    <source>
        <strain evidence="14">MMSM24</strain>
    </source>
</reference>
<dbReference type="EC" id="1.11.1.24" evidence="2"/>
<evidence type="ECO:0000256" key="11">
    <source>
        <dbReference type="ARBA" id="ARBA00049091"/>
    </source>
</evidence>
<keyword evidence="3" id="KW-0575">Peroxidase</keyword>